<dbReference type="AlphaFoldDB" id="A0A6I8Q067"/>
<name>A0A6I8Q067_XENTR</name>
<dbReference type="InParanoid" id="A0A6I8Q067"/>
<dbReference type="Pfam" id="PF13679">
    <property type="entry name" value="Methyltransf_32"/>
    <property type="match status" value="1"/>
</dbReference>
<dbReference type="SUPFAM" id="SSF53335">
    <property type="entry name" value="S-adenosyl-L-methionine-dependent methyltransferases"/>
    <property type="match status" value="1"/>
</dbReference>
<dbReference type="PANTHER" id="PTHR12496:SF2">
    <property type="entry name" value="METHYLTRANSFERASE-LIKE PROTEIN 25B"/>
    <property type="match status" value="1"/>
</dbReference>
<evidence type="ECO:0000313" key="2">
    <source>
        <dbReference type="Ensembl" id="ENSXETP00000062104"/>
    </source>
</evidence>
<dbReference type="Bgee" id="ENSXETG00000019930">
    <property type="expression patterns" value="Expressed in 2-cell stage embryo and 12 other cell types or tissues"/>
</dbReference>
<dbReference type="PROSITE" id="PS01131">
    <property type="entry name" value="RRNA_A_DIMETH"/>
    <property type="match status" value="1"/>
</dbReference>
<dbReference type="FunCoup" id="A0A6I8Q067">
    <property type="interactions" value="1084"/>
</dbReference>
<dbReference type="Ensembl" id="ENSXETT00000062017">
    <property type="protein sequence ID" value="ENSXETP00000062104"/>
    <property type="gene ID" value="ENSXETG00000019930"/>
</dbReference>
<dbReference type="Gene3D" id="2.60.40.10">
    <property type="entry name" value="Immunoglobulins"/>
    <property type="match status" value="2"/>
</dbReference>
<dbReference type="InterPro" id="IPR029063">
    <property type="entry name" value="SAM-dependent_MTases_sf"/>
</dbReference>
<feature type="domain" description="Ig-like" evidence="1">
    <location>
        <begin position="665"/>
        <end position="743"/>
    </location>
</feature>
<reference evidence="2" key="1">
    <citation type="journal article" date="2010" name="Science">
        <title>The genome of the Western clawed frog Xenopus tropicalis.</title>
        <authorList>
            <person name="Hellsten U."/>
            <person name="Harland R.M."/>
            <person name="Gilchrist M.J."/>
            <person name="Hendrix D."/>
            <person name="Jurka J."/>
            <person name="Kapitonov V."/>
            <person name="Ovcharenko I."/>
            <person name="Putnam N.H."/>
            <person name="Shu S."/>
            <person name="Taher L."/>
            <person name="Blitz I.L."/>
            <person name="Blumberg B."/>
            <person name="Dichmann D.S."/>
            <person name="Dubchak I."/>
            <person name="Amaya E."/>
            <person name="Detter J.C."/>
            <person name="Fletcher R."/>
            <person name="Gerhard D.S."/>
            <person name="Goodstein D."/>
            <person name="Graves T."/>
            <person name="Grigoriev I.V."/>
            <person name="Grimwood J."/>
            <person name="Kawashima T."/>
            <person name="Lindquist E."/>
            <person name="Lucas S.M."/>
            <person name="Mead P.E."/>
            <person name="Mitros T."/>
            <person name="Ogino H."/>
            <person name="Ohta Y."/>
            <person name="Poliakov A.V."/>
            <person name="Pollet N."/>
            <person name="Robert J."/>
            <person name="Salamov A."/>
            <person name="Sater A.K."/>
            <person name="Schmutz J."/>
            <person name="Terry A."/>
            <person name="Vize P.D."/>
            <person name="Warren W.C."/>
            <person name="Wells D."/>
            <person name="Wills A."/>
            <person name="Wilson R.K."/>
            <person name="Zimmerman L.B."/>
            <person name="Zorn A.M."/>
            <person name="Grainger R."/>
            <person name="Grammer T."/>
            <person name="Khokha M.K."/>
            <person name="Richardson P.M."/>
            <person name="Rokhsar D.S."/>
        </authorList>
    </citation>
    <scope>NUCLEOTIDE SEQUENCE [LARGE SCALE GENOMIC DNA]</scope>
    <source>
        <strain evidence="2">Nigerian</strain>
    </source>
</reference>
<dbReference type="InterPro" id="IPR007110">
    <property type="entry name" value="Ig-like_dom"/>
</dbReference>
<dbReference type="PANTHER" id="PTHR12496">
    <property type="entry name" value="CGI-41 METHYLTRANSFERASE"/>
    <property type="match status" value="1"/>
</dbReference>
<dbReference type="Xenbase" id="XB-GENE-5845705">
    <property type="gene designation" value="rrnad1"/>
</dbReference>
<dbReference type="InterPro" id="IPR003598">
    <property type="entry name" value="Ig_sub2"/>
</dbReference>
<dbReference type="InterPro" id="IPR013783">
    <property type="entry name" value="Ig-like_fold"/>
</dbReference>
<sequence length="898" mass="99891">MSSLKSLTPLQQKQLAEYIARVLSVYGFITDSYIIEFFTDNLWEQLPESWRKALSDLSSPELAEQLLSNGGRDSISYRSVWPLSLLALKATAHCLAFPRIPVNEAANKNHKRPEEFCENHCQSNKLDPLFRKHVKPKKQHEIRQLGKLVRILSEVTGCEQVVDIGSGQGHLSRFLSFGQGLSVTAVEADKHLVTMAAKFDHDLMYMLEKKSHIITDLSPNPPRHVMAWVDPKASWEDLAKQLGECSCVVNRKCGGHFKAQCIGGTVNGHADPGSSTENPGECLNVKLHSGQTAPVLGINSHSSHGLAKHSAFEPVTCSCHDGQVPYSPSDKFLLTGLHACGDLSVAMLRHFARCPSVVGITSVACCYMKLSTREMPEPPGVLSSSHPAQATQPLEYGYPLSSWVARLPGHKLSYKAREVACHAIEDYMERLRGESAILRTHCYRAVLETVIRSIDPNMKRPGVQTIKKAHELPFREYAREGLKRVGLDPGTTLDEVLVERLLSQHQKVVAFFSLALLLAPLIETLILLDRMIFLQEQGFHCDLIPLFKPEFSPRNLVLVATKAGASPVNVWQQLEQLGERAGNGVLSGTEKGAAVRLICSSCDQVRTKQGLTVGFHLLGALQVMEQKTRSQKEYEGRRRQSHCILHCVISTWIAMARGDEHLPNPELRVSPDLITEGSHISLTCHSHSLPKDTLEFALYWNGFILFTFSKDNTWHTDSVKKEYSGNYTCGVKSSASSKEIKLSNTVNIQIKERIPRPEIRVSPDEITEGSDMSISCHYNPTPPGESPWLQFALYRDGTIMEGFSSASEWHISPARAEQSGYYTCAVRPQYGEGQRSAAVYIPIHSRNYTVQNAVRLTASAFIFLLASCLLFHHLKSPRQMEPTSGETNDKLSFQLSAL</sequence>
<dbReference type="Pfam" id="PF13895">
    <property type="entry name" value="Ig_2"/>
    <property type="match status" value="2"/>
</dbReference>
<reference evidence="2" key="2">
    <citation type="submission" date="2020-05" db="UniProtKB">
        <authorList>
            <consortium name="Ensembl"/>
        </authorList>
    </citation>
    <scope>IDENTIFICATION</scope>
</reference>
<proteinExistence type="predicted"/>
<evidence type="ECO:0000259" key="1">
    <source>
        <dbReference type="PROSITE" id="PS50835"/>
    </source>
</evidence>
<dbReference type="InterPro" id="IPR025714">
    <property type="entry name" value="Methyltranfer_dom"/>
</dbReference>
<dbReference type="InterPro" id="IPR036179">
    <property type="entry name" value="Ig-like_dom_sf"/>
</dbReference>
<accession>A0A6I8Q067</accession>
<dbReference type="SUPFAM" id="SSF48726">
    <property type="entry name" value="Immunoglobulin"/>
    <property type="match status" value="2"/>
</dbReference>
<dbReference type="GeneTree" id="ENSGT00530000063745"/>
<dbReference type="SMART" id="SM00409">
    <property type="entry name" value="IG"/>
    <property type="match status" value="2"/>
</dbReference>
<protein>
    <submittedName>
        <fullName evidence="2">Ribosomal RNA adenine dimethylase domain containing 1</fullName>
    </submittedName>
</protein>
<dbReference type="PROSITE" id="PS50835">
    <property type="entry name" value="IG_LIKE"/>
    <property type="match status" value="2"/>
</dbReference>
<dbReference type="InterPro" id="IPR052220">
    <property type="entry name" value="METTL25"/>
</dbReference>
<gene>
    <name evidence="2" type="primary">rrnad1</name>
</gene>
<dbReference type="InterPro" id="IPR020596">
    <property type="entry name" value="rRNA_Ade_Mease_Trfase_CS"/>
</dbReference>
<dbReference type="SMART" id="SM00408">
    <property type="entry name" value="IGc2"/>
    <property type="match status" value="2"/>
</dbReference>
<feature type="domain" description="Ig-like" evidence="1">
    <location>
        <begin position="757"/>
        <end position="840"/>
    </location>
</feature>
<organism evidence="2">
    <name type="scientific">Xenopus tropicalis</name>
    <name type="common">Western clawed frog</name>
    <name type="synonym">Silurana tropicalis</name>
    <dbReference type="NCBI Taxonomy" id="8364"/>
    <lineage>
        <taxon>Eukaryota</taxon>
        <taxon>Metazoa</taxon>
        <taxon>Chordata</taxon>
        <taxon>Craniata</taxon>
        <taxon>Vertebrata</taxon>
        <taxon>Euteleostomi</taxon>
        <taxon>Amphibia</taxon>
        <taxon>Batrachia</taxon>
        <taxon>Anura</taxon>
        <taxon>Pipoidea</taxon>
        <taxon>Pipidae</taxon>
        <taxon>Xenopodinae</taxon>
        <taxon>Xenopus</taxon>
        <taxon>Silurana</taxon>
    </lineage>
</organism>
<dbReference type="InterPro" id="IPR003599">
    <property type="entry name" value="Ig_sub"/>
</dbReference>
<dbReference type="GO" id="GO:0000179">
    <property type="term" value="F:rRNA (adenine-N6,N6-)-dimethyltransferase activity"/>
    <property type="evidence" value="ECO:0007669"/>
    <property type="project" value="InterPro"/>
</dbReference>